<keyword evidence="2" id="KW-0333">Golgi apparatus</keyword>
<dbReference type="PANTHER" id="PTHR15954:SF4">
    <property type="entry name" value="VACUOLAR PROTEIN SORTING-ASSOCIATED PROTEIN 51 HOMOLOG"/>
    <property type="match status" value="1"/>
</dbReference>
<evidence type="ECO:0000256" key="1">
    <source>
        <dbReference type="ARBA" id="ARBA00006080"/>
    </source>
</evidence>
<name>A0A6H0XZL0_9PEZI</name>
<sequence>MSTIASPRQSLTISSRRTSTDTIARSVSTSRTPLPPTGSLRRNRAALRDYYGLKAAQQEDDYPPPLPAEVEEISVIDGEGFDAEEYVKELLANESLESILRTEASLISETRTLDGEKKSLVYDNYSKLIAATETIRKMRTNMDPLAPTTSTLTPAISHIAATATALSESIRSQHGTFMDSDASRKAAEQKTVRWVLAAPERIKALVLAGQREGAEAQWIQVETLLNKWSAVTGVERVRAACQEALAVKG</sequence>
<evidence type="ECO:0000313" key="4">
    <source>
        <dbReference type="EMBL" id="QIX00193.1"/>
    </source>
</evidence>
<dbReference type="GO" id="GO:1990745">
    <property type="term" value="C:EARP complex"/>
    <property type="evidence" value="ECO:0007669"/>
    <property type="project" value="TreeGrafter"/>
</dbReference>
<accession>A0A6H0XZL0</accession>
<gene>
    <name evidence="4" type="ORF">AMS68_005710</name>
</gene>
<dbReference type="Proteomes" id="UP000503462">
    <property type="component" value="Chromosome 4"/>
</dbReference>
<evidence type="ECO:0000256" key="2">
    <source>
        <dbReference type="RuleBase" id="RU368010"/>
    </source>
</evidence>
<dbReference type="GO" id="GO:0006869">
    <property type="term" value="P:lipid transport"/>
    <property type="evidence" value="ECO:0007669"/>
    <property type="project" value="UniProtKB-UniRule"/>
</dbReference>
<dbReference type="EMBL" id="CP051142">
    <property type="protein sequence ID" value="QIX00193.1"/>
    <property type="molecule type" value="Genomic_DNA"/>
</dbReference>
<dbReference type="GO" id="GO:0015031">
    <property type="term" value="P:protein transport"/>
    <property type="evidence" value="ECO:0007669"/>
    <property type="project" value="UniProtKB-UniRule"/>
</dbReference>
<comment type="subcellular location">
    <subcellularLocation>
        <location evidence="2">Golgi apparatus</location>
        <location evidence="2">trans-Golgi network</location>
    </subcellularLocation>
</comment>
<keyword evidence="2" id="KW-0813">Transport</keyword>
<dbReference type="AlphaFoldDB" id="A0A6H0XZL0"/>
<evidence type="ECO:0000256" key="3">
    <source>
        <dbReference type="SAM" id="MobiDB-lite"/>
    </source>
</evidence>
<dbReference type="GO" id="GO:0007030">
    <property type="term" value="P:Golgi organization"/>
    <property type="evidence" value="ECO:0007669"/>
    <property type="project" value="UniProtKB-UniRule"/>
</dbReference>
<dbReference type="OrthoDB" id="203678at2759"/>
<organism evidence="4 5">
    <name type="scientific">Peltaster fructicola</name>
    <dbReference type="NCBI Taxonomy" id="286661"/>
    <lineage>
        <taxon>Eukaryota</taxon>
        <taxon>Fungi</taxon>
        <taxon>Dikarya</taxon>
        <taxon>Ascomycota</taxon>
        <taxon>Pezizomycotina</taxon>
        <taxon>Dothideomycetes</taxon>
        <taxon>Dothideomycetes incertae sedis</taxon>
        <taxon>Peltaster</taxon>
    </lineage>
</organism>
<comment type="similarity">
    <text evidence="1 2">Belongs to the VPS51 family.</text>
</comment>
<dbReference type="InterPro" id="IPR014812">
    <property type="entry name" value="Vps51"/>
</dbReference>
<dbReference type="GO" id="GO:0000938">
    <property type="term" value="C:GARP complex"/>
    <property type="evidence" value="ECO:0007669"/>
    <property type="project" value="UniProtKB-UniRule"/>
</dbReference>
<dbReference type="GO" id="GO:0016020">
    <property type="term" value="C:membrane"/>
    <property type="evidence" value="ECO:0007669"/>
    <property type="project" value="TreeGrafter"/>
</dbReference>
<comment type="function">
    <text evidence="2">Acts as component of the GARP complex that is involved in retrograde transport from early and late endosomes to the trans-Golgi network (TGN).</text>
</comment>
<feature type="region of interest" description="Disordered" evidence="3">
    <location>
        <begin position="1"/>
        <end position="40"/>
    </location>
</feature>
<dbReference type="GO" id="GO:0005829">
    <property type="term" value="C:cytosol"/>
    <property type="evidence" value="ECO:0007669"/>
    <property type="project" value="GOC"/>
</dbReference>
<protein>
    <recommendedName>
        <fullName evidence="2">Vacuolar protein sorting-associated protein 51 homolog</fullName>
    </recommendedName>
</protein>
<keyword evidence="5" id="KW-1185">Reference proteome</keyword>
<reference evidence="4 5" key="1">
    <citation type="journal article" date="2016" name="Sci. Rep.">
        <title>Peltaster fructicola genome reveals evolution from an invasive phytopathogen to an ectophytic parasite.</title>
        <authorList>
            <person name="Xu C."/>
            <person name="Chen H."/>
            <person name="Gleason M.L."/>
            <person name="Xu J.R."/>
            <person name="Liu H."/>
            <person name="Zhang R."/>
            <person name="Sun G."/>
        </authorList>
    </citation>
    <scope>NUCLEOTIDE SEQUENCE [LARGE SCALE GENOMIC DNA]</scope>
    <source>
        <strain evidence="4 5">LNHT1506</strain>
    </source>
</reference>
<proteinExistence type="inferred from homology"/>
<feature type="compositionally biased region" description="Low complexity" evidence="3">
    <location>
        <begin position="8"/>
        <end position="26"/>
    </location>
</feature>
<comment type="subunit">
    <text evidence="2">Component of the Golgi-associated retrograde protein (GARP) complex.</text>
</comment>
<dbReference type="GO" id="GO:0042147">
    <property type="term" value="P:retrograde transport, endosome to Golgi"/>
    <property type="evidence" value="ECO:0007669"/>
    <property type="project" value="UniProtKB-UniRule"/>
</dbReference>
<evidence type="ECO:0000313" key="5">
    <source>
        <dbReference type="Proteomes" id="UP000503462"/>
    </source>
</evidence>
<keyword evidence="2" id="KW-0653">Protein transport</keyword>
<dbReference type="PANTHER" id="PTHR15954">
    <property type="entry name" value="VACUOLAR PROTEIN SORTING-ASSOCIATED PROTEIN 51 HOMOLOG"/>
    <property type="match status" value="1"/>
</dbReference>
<dbReference type="Pfam" id="PF08700">
    <property type="entry name" value="VPS51_Exo84_N"/>
    <property type="match status" value="1"/>
</dbReference>
<dbReference type="GO" id="GO:0032456">
    <property type="term" value="P:endocytic recycling"/>
    <property type="evidence" value="ECO:0007669"/>
    <property type="project" value="TreeGrafter"/>
</dbReference>
<keyword evidence="2" id="KW-0445">Lipid transport</keyword>
<dbReference type="GO" id="GO:0048193">
    <property type="term" value="P:Golgi vesicle transport"/>
    <property type="evidence" value="ECO:0007669"/>
    <property type="project" value="TreeGrafter"/>
</dbReference>